<dbReference type="GO" id="GO:0003700">
    <property type="term" value="F:DNA-binding transcription factor activity"/>
    <property type="evidence" value="ECO:0007669"/>
    <property type="project" value="TreeGrafter"/>
</dbReference>
<evidence type="ECO:0000313" key="6">
    <source>
        <dbReference type="EMBL" id="MZR11670.1"/>
    </source>
</evidence>
<accession>A0A845LUX4</accession>
<dbReference type="InterPro" id="IPR014757">
    <property type="entry name" value="Tscrpt_reg_IclR_C"/>
</dbReference>
<dbReference type="PANTHER" id="PTHR30136">
    <property type="entry name" value="HELIX-TURN-HELIX TRANSCRIPTIONAL REGULATOR, ICLR FAMILY"/>
    <property type="match status" value="1"/>
</dbReference>
<dbReference type="EMBL" id="WTUX01000003">
    <property type="protein sequence ID" value="MZR11670.1"/>
    <property type="molecule type" value="Genomic_DNA"/>
</dbReference>
<keyword evidence="3" id="KW-0804">Transcription</keyword>
<dbReference type="InterPro" id="IPR036388">
    <property type="entry name" value="WH-like_DNA-bd_sf"/>
</dbReference>
<keyword evidence="2" id="KW-0238">DNA-binding</keyword>
<dbReference type="PROSITE" id="PS51077">
    <property type="entry name" value="HTH_ICLR"/>
    <property type="match status" value="1"/>
</dbReference>
<comment type="caution">
    <text evidence="6">The sequence shown here is derived from an EMBL/GenBank/DDBJ whole genome shotgun (WGS) entry which is preliminary data.</text>
</comment>
<proteinExistence type="predicted"/>
<dbReference type="AlphaFoldDB" id="A0A845LUX4"/>
<dbReference type="RefSeq" id="WP_161349798.1">
    <property type="nucleotide sequence ID" value="NZ_WTUX01000003.1"/>
</dbReference>
<organism evidence="6 7">
    <name type="scientific">Maritimibacter harenae</name>
    <dbReference type="NCBI Taxonomy" id="2606218"/>
    <lineage>
        <taxon>Bacteria</taxon>
        <taxon>Pseudomonadati</taxon>
        <taxon>Pseudomonadota</taxon>
        <taxon>Alphaproteobacteria</taxon>
        <taxon>Rhodobacterales</taxon>
        <taxon>Roseobacteraceae</taxon>
        <taxon>Maritimibacter</taxon>
    </lineage>
</organism>
<feature type="domain" description="IclR-ED" evidence="5">
    <location>
        <begin position="69"/>
        <end position="253"/>
    </location>
</feature>
<dbReference type="SUPFAM" id="SSF55781">
    <property type="entry name" value="GAF domain-like"/>
    <property type="match status" value="1"/>
</dbReference>
<dbReference type="Gene3D" id="1.10.10.10">
    <property type="entry name" value="Winged helix-like DNA-binding domain superfamily/Winged helix DNA-binding domain"/>
    <property type="match status" value="1"/>
</dbReference>
<keyword evidence="1" id="KW-0805">Transcription regulation</keyword>
<sequence length="261" mass="27951">MKDDLLGPVVRAFRVVNAMAEAGEDLSGKQLSDQLELPPSTVHRLLQLLAKLDIVEQNPDDHKYRPGSQLLRIAFSIVRRSDVASMGDKYLRGIVDELNATCVLWMLIPEADLVVTAGVARSSHPLDFVDIAFAPRGLAWGAVGRAVLAHLPDSVVERVAQNAGPSPTGKALEPLDEFKANLAQIREQGYAFSEGHTISEAVGVAVPIFGHNGTVVACYAATLPMSRFKPAMKKKMVEVVTAGARKLSLDLGYSGTSAAAK</sequence>
<evidence type="ECO:0000256" key="2">
    <source>
        <dbReference type="ARBA" id="ARBA00023125"/>
    </source>
</evidence>
<dbReference type="GO" id="GO:0003677">
    <property type="term" value="F:DNA binding"/>
    <property type="evidence" value="ECO:0007669"/>
    <property type="project" value="UniProtKB-KW"/>
</dbReference>
<protein>
    <submittedName>
        <fullName evidence="6">Helix-turn-helix domain-containing protein</fullName>
    </submittedName>
</protein>
<dbReference type="SMART" id="SM00346">
    <property type="entry name" value="HTH_ICLR"/>
    <property type="match status" value="1"/>
</dbReference>
<dbReference type="Gene3D" id="3.30.450.40">
    <property type="match status" value="1"/>
</dbReference>
<dbReference type="PANTHER" id="PTHR30136:SF24">
    <property type="entry name" value="HTH-TYPE TRANSCRIPTIONAL REPRESSOR ALLR"/>
    <property type="match status" value="1"/>
</dbReference>
<keyword evidence="7" id="KW-1185">Reference proteome</keyword>
<dbReference type="InterPro" id="IPR036390">
    <property type="entry name" value="WH_DNA-bd_sf"/>
</dbReference>
<evidence type="ECO:0000259" key="5">
    <source>
        <dbReference type="PROSITE" id="PS51078"/>
    </source>
</evidence>
<evidence type="ECO:0000259" key="4">
    <source>
        <dbReference type="PROSITE" id="PS51077"/>
    </source>
</evidence>
<dbReference type="SUPFAM" id="SSF46785">
    <property type="entry name" value="Winged helix' DNA-binding domain"/>
    <property type="match status" value="1"/>
</dbReference>
<name>A0A845LUX4_9RHOB</name>
<dbReference type="GO" id="GO:0045892">
    <property type="term" value="P:negative regulation of DNA-templated transcription"/>
    <property type="evidence" value="ECO:0007669"/>
    <property type="project" value="TreeGrafter"/>
</dbReference>
<dbReference type="PROSITE" id="PS51078">
    <property type="entry name" value="ICLR_ED"/>
    <property type="match status" value="1"/>
</dbReference>
<feature type="domain" description="HTH iclR-type" evidence="4">
    <location>
        <begin position="6"/>
        <end position="68"/>
    </location>
</feature>
<dbReference type="Pfam" id="PF09339">
    <property type="entry name" value="HTH_IclR"/>
    <property type="match status" value="1"/>
</dbReference>
<dbReference type="Pfam" id="PF01614">
    <property type="entry name" value="IclR_C"/>
    <property type="match status" value="1"/>
</dbReference>
<dbReference type="Proteomes" id="UP000467322">
    <property type="component" value="Unassembled WGS sequence"/>
</dbReference>
<dbReference type="InterPro" id="IPR029016">
    <property type="entry name" value="GAF-like_dom_sf"/>
</dbReference>
<reference evidence="6 7" key="1">
    <citation type="submission" date="2019-12" db="EMBL/GenBank/DDBJ databases">
        <title>Maritimibacter sp. nov. sp. isolated from sea sand.</title>
        <authorList>
            <person name="Kim J."/>
            <person name="Jeong S.E."/>
            <person name="Jung H.S."/>
            <person name="Jeon C.O."/>
        </authorList>
    </citation>
    <scope>NUCLEOTIDE SEQUENCE [LARGE SCALE GENOMIC DNA]</scope>
    <source>
        <strain evidence="6 7">DP07</strain>
    </source>
</reference>
<evidence type="ECO:0000256" key="1">
    <source>
        <dbReference type="ARBA" id="ARBA00023015"/>
    </source>
</evidence>
<dbReference type="InterPro" id="IPR005471">
    <property type="entry name" value="Tscrpt_reg_IclR_N"/>
</dbReference>
<evidence type="ECO:0000313" key="7">
    <source>
        <dbReference type="Proteomes" id="UP000467322"/>
    </source>
</evidence>
<gene>
    <name evidence="6" type="ORF">GQE99_01355</name>
</gene>
<evidence type="ECO:0000256" key="3">
    <source>
        <dbReference type="ARBA" id="ARBA00023163"/>
    </source>
</evidence>
<dbReference type="InterPro" id="IPR050707">
    <property type="entry name" value="HTH_MetabolicPath_Reg"/>
</dbReference>